<protein>
    <recommendedName>
        <fullName evidence="3">ferric-chelate reductase (NADPH)</fullName>
        <ecNumber evidence="3">1.16.1.9</ecNumber>
    </recommendedName>
</protein>
<sequence>MLTAALLLAAPSSAALVGEHGACFTACQLPLNYVHFTDMTAPPTWSAKIASPGYMTSVVACMDMYCSREQIEWGWDRFRMLRDLGAPGTPLPHFQDVLDSVPPQPPVVDCLVSGAMVNSTILISRDNFVDGYRTDAVFARQLRLHNRFGRCMYALVTGMTLVGFGNRVLAQVAKRGRVKWTGNVLAPWPRAHAWYRRHIGTPAMLGYRHVQPWGILSIPTRLQSIMIFIYVGLNVGMGCYGYETFQNNMFWPRDEGTQLARYVGDRTGIMSLYNMVLLWLLAGRNDVVIWLTGWSFQSLNLFHRWAARVAVVQAVIHSCAYVWLQRGMFWACMSERYWWSGVWAMLVMGALIPLSILPVRKYAYELFLLLHIGLSVATLALLYLHTERFGYDPWVWLCMGLWALDRVLRLVRVAVLSFRTLGQRNAVGAITAVNPGLVRLRVDTSVRINPTPGDYYFLYSAYSLTPWENHPFTLASWEAAGGGTSLHFLIAPMAGWTERLRRRIDATAAANDRSETQPLVAPGSARLRVLLEGPYGTRRDLDHFEHVLLLAGGSGIAAILPYVFALRDKKHISVVWTVRNAEYAADVLAHELAPDRTRHVSLDLYLTQEPTHGRVPLFDTYSDTVGKPHWAVVRGRPRVRELLAGHVALAGGQSLAVLACGPGPMMDDLRAAVADTFGSGPGQADPGRLEYFEEAFTW</sequence>
<keyword evidence="4" id="KW-0813">Transport</keyword>
<name>A0AAD3TYT3_9TREE</name>
<feature type="transmembrane region" description="Helical" evidence="14">
    <location>
        <begin position="263"/>
        <end position="282"/>
    </location>
</feature>
<keyword evidence="15" id="KW-0732">Signal</keyword>
<dbReference type="PANTHER" id="PTHR32361">
    <property type="entry name" value="FERRIC/CUPRIC REDUCTASE TRANSMEMBRANE COMPONENT"/>
    <property type="match status" value="1"/>
</dbReference>
<dbReference type="InterPro" id="IPR013121">
    <property type="entry name" value="Fe_red_NAD-bd_6"/>
</dbReference>
<keyword evidence="18" id="KW-1185">Reference proteome</keyword>
<dbReference type="CDD" id="cd06186">
    <property type="entry name" value="NOX_Duox_like_FAD_NADP"/>
    <property type="match status" value="1"/>
</dbReference>
<evidence type="ECO:0000256" key="5">
    <source>
        <dbReference type="ARBA" id="ARBA00022475"/>
    </source>
</evidence>
<dbReference type="GO" id="GO:0015677">
    <property type="term" value="P:copper ion import"/>
    <property type="evidence" value="ECO:0007669"/>
    <property type="project" value="TreeGrafter"/>
</dbReference>
<dbReference type="SFLD" id="SFLDG01168">
    <property type="entry name" value="Ferric_reductase_subgroup_(FRE"/>
    <property type="match status" value="1"/>
</dbReference>
<evidence type="ECO:0000256" key="12">
    <source>
        <dbReference type="ARBA" id="ARBA00023180"/>
    </source>
</evidence>
<dbReference type="InterPro" id="IPR017938">
    <property type="entry name" value="Riboflavin_synthase-like_b-brl"/>
</dbReference>
<evidence type="ECO:0000256" key="15">
    <source>
        <dbReference type="SAM" id="SignalP"/>
    </source>
</evidence>
<accession>A0AAD3TYT3</accession>
<proteinExistence type="inferred from homology"/>
<organism evidence="17 18">
    <name type="scientific">Cutaneotrichosporon spelunceum</name>
    <dbReference type="NCBI Taxonomy" id="1672016"/>
    <lineage>
        <taxon>Eukaryota</taxon>
        <taxon>Fungi</taxon>
        <taxon>Dikarya</taxon>
        <taxon>Basidiomycota</taxon>
        <taxon>Agaricomycotina</taxon>
        <taxon>Tremellomycetes</taxon>
        <taxon>Trichosporonales</taxon>
        <taxon>Trichosporonaceae</taxon>
        <taxon>Cutaneotrichosporon</taxon>
    </lineage>
</organism>
<dbReference type="InterPro" id="IPR013112">
    <property type="entry name" value="FAD-bd_8"/>
</dbReference>
<dbReference type="EC" id="1.16.1.9" evidence="3"/>
<feature type="transmembrane region" description="Helical" evidence="14">
    <location>
        <begin position="547"/>
        <end position="565"/>
    </location>
</feature>
<dbReference type="Pfam" id="PF08022">
    <property type="entry name" value="FAD_binding_8"/>
    <property type="match status" value="1"/>
</dbReference>
<dbReference type="GO" id="GO:0005886">
    <property type="term" value="C:plasma membrane"/>
    <property type="evidence" value="ECO:0007669"/>
    <property type="project" value="UniProtKB-SubCell"/>
</dbReference>
<evidence type="ECO:0000259" key="16">
    <source>
        <dbReference type="PROSITE" id="PS51384"/>
    </source>
</evidence>
<dbReference type="Pfam" id="PF01794">
    <property type="entry name" value="Ferric_reduct"/>
    <property type="match status" value="1"/>
</dbReference>
<dbReference type="PROSITE" id="PS51384">
    <property type="entry name" value="FAD_FR"/>
    <property type="match status" value="1"/>
</dbReference>
<dbReference type="InterPro" id="IPR017927">
    <property type="entry name" value="FAD-bd_FR_type"/>
</dbReference>
<comment type="catalytic activity">
    <reaction evidence="13">
        <text>2 a Fe(II)-siderophore + NADP(+) + H(+) = 2 a Fe(III)-siderophore + NADPH</text>
        <dbReference type="Rhea" id="RHEA:28795"/>
        <dbReference type="Rhea" id="RHEA-COMP:11342"/>
        <dbReference type="Rhea" id="RHEA-COMP:11344"/>
        <dbReference type="ChEBI" id="CHEBI:15378"/>
        <dbReference type="ChEBI" id="CHEBI:29033"/>
        <dbReference type="ChEBI" id="CHEBI:29034"/>
        <dbReference type="ChEBI" id="CHEBI:57783"/>
        <dbReference type="ChEBI" id="CHEBI:58349"/>
        <dbReference type="EC" id="1.16.1.9"/>
    </reaction>
</comment>
<dbReference type="GO" id="GO:0052851">
    <property type="term" value="F:ferric-chelate reductase (NADPH) activity"/>
    <property type="evidence" value="ECO:0007669"/>
    <property type="project" value="UniProtKB-EC"/>
</dbReference>
<dbReference type="InterPro" id="IPR039261">
    <property type="entry name" value="FNR_nucleotide-bd"/>
</dbReference>
<dbReference type="SUPFAM" id="SSF63380">
    <property type="entry name" value="Riboflavin synthase domain-like"/>
    <property type="match status" value="1"/>
</dbReference>
<dbReference type="AlphaFoldDB" id="A0AAD3TYT3"/>
<feature type="transmembrane region" description="Helical" evidence="14">
    <location>
        <begin position="302"/>
        <end position="324"/>
    </location>
</feature>
<evidence type="ECO:0000256" key="2">
    <source>
        <dbReference type="ARBA" id="ARBA00006278"/>
    </source>
</evidence>
<evidence type="ECO:0000256" key="7">
    <source>
        <dbReference type="ARBA" id="ARBA00022982"/>
    </source>
</evidence>
<dbReference type="Proteomes" id="UP001222932">
    <property type="component" value="Unassembled WGS sequence"/>
</dbReference>
<dbReference type="Pfam" id="PF08030">
    <property type="entry name" value="NAD_binding_6"/>
    <property type="match status" value="1"/>
</dbReference>
<dbReference type="InterPro" id="IPR013130">
    <property type="entry name" value="Fe3_Rdtase_TM_dom"/>
</dbReference>
<dbReference type="EMBL" id="BTCM01000007">
    <property type="protein sequence ID" value="GMK59041.1"/>
    <property type="molecule type" value="Genomic_DNA"/>
</dbReference>
<keyword evidence="9" id="KW-0560">Oxidoreductase</keyword>
<reference evidence="17" key="1">
    <citation type="journal article" date="2023" name="BMC Genomics">
        <title>Chromosome-level genome assemblies of Cutaneotrichosporon spp. (Trichosporonales, Basidiomycota) reveal imbalanced evolution between nucleotide sequences and chromosome synteny.</title>
        <authorList>
            <person name="Kobayashi Y."/>
            <person name="Kayamori A."/>
            <person name="Aoki K."/>
            <person name="Shiwa Y."/>
            <person name="Matsutani M."/>
            <person name="Fujita N."/>
            <person name="Sugita T."/>
            <person name="Iwasaki W."/>
            <person name="Tanaka N."/>
            <person name="Takashima M."/>
        </authorList>
    </citation>
    <scope>NUCLEOTIDE SEQUENCE</scope>
    <source>
        <strain evidence="17">HIS016</strain>
    </source>
</reference>
<feature type="chain" id="PRO_5042147609" description="ferric-chelate reductase (NADPH)" evidence="15">
    <location>
        <begin position="16"/>
        <end position="698"/>
    </location>
</feature>
<evidence type="ECO:0000256" key="3">
    <source>
        <dbReference type="ARBA" id="ARBA00012668"/>
    </source>
</evidence>
<keyword evidence="12" id="KW-0325">Glycoprotein</keyword>
<keyword evidence="8 14" id="KW-1133">Transmembrane helix</keyword>
<evidence type="ECO:0000313" key="17">
    <source>
        <dbReference type="EMBL" id="GMK59041.1"/>
    </source>
</evidence>
<dbReference type="InterPro" id="IPR051410">
    <property type="entry name" value="Ferric/Cupric_Reductase"/>
</dbReference>
<evidence type="ECO:0000256" key="4">
    <source>
        <dbReference type="ARBA" id="ARBA00022448"/>
    </source>
</evidence>
<dbReference type="GO" id="GO:0006826">
    <property type="term" value="P:iron ion transport"/>
    <property type="evidence" value="ECO:0007669"/>
    <property type="project" value="TreeGrafter"/>
</dbReference>
<evidence type="ECO:0000256" key="6">
    <source>
        <dbReference type="ARBA" id="ARBA00022692"/>
    </source>
</evidence>
<comment type="similarity">
    <text evidence="2">Belongs to the ferric reductase (FRE) family.</text>
</comment>
<keyword evidence="5" id="KW-1003">Cell membrane</keyword>
<evidence type="ECO:0000256" key="13">
    <source>
        <dbReference type="ARBA" id="ARBA00048483"/>
    </source>
</evidence>
<feature type="transmembrane region" description="Helical" evidence="14">
    <location>
        <begin position="362"/>
        <end position="384"/>
    </location>
</feature>
<feature type="signal peptide" evidence="15">
    <location>
        <begin position="1"/>
        <end position="15"/>
    </location>
</feature>
<evidence type="ECO:0000313" key="18">
    <source>
        <dbReference type="Proteomes" id="UP001222932"/>
    </source>
</evidence>
<dbReference type="PANTHER" id="PTHR32361:SF9">
    <property type="entry name" value="FERRIC REDUCTASE TRANSMEMBRANE COMPONENT 3-RELATED"/>
    <property type="match status" value="1"/>
</dbReference>
<dbReference type="GO" id="GO:0006879">
    <property type="term" value="P:intracellular iron ion homeostasis"/>
    <property type="evidence" value="ECO:0007669"/>
    <property type="project" value="TreeGrafter"/>
</dbReference>
<gene>
    <name evidence="17" type="ORF">CspeluHIS016_0700560</name>
</gene>
<evidence type="ECO:0000256" key="11">
    <source>
        <dbReference type="ARBA" id="ARBA00023136"/>
    </source>
</evidence>
<dbReference type="Gene3D" id="3.40.50.80">
    <property type="entry name" value="Nucleotide-binding domain of ferredoxin-NADP reductase (FNR) module"/>
    <property type="match status" value="1"/>
</dbReference>
<comment type="subcellular location">
    <subcellularLocation>
        <location evidence="1">Cell membrane</location>
        <topology evidence="1">Multi-pass membrane protein</topology>
    </subcellularLocation>
</comment>
<evidence type="ECO:0000256" key="1">
    <source>
        <dbReference type="ARBA" id="ARBA00004651"/>
    </source>
</evidence>
<evidence type="ECO:0000256" key="9">
    <source>
        <dbReference type="ARBA" id="ARBA00023002"/>
    </source>
</evidence>
<keyword evidence="7" id="KW-0249">Electron transport</keyword>
<keyword evidence="11 14" id="KW-0472">Membrane</keyword>
<dbReference type="SUPFAM" id="SSF52343">
    <property type="entry name" value="Ferredoxin reductase-like, C-terminal NADP-linked domain"/>
    <property type="match status" value="1"/>
</dbReference>
<evidence type="ECO:0000256" key="14">
    <source>
        <dbReference type="SAM" id="Phobius"/>
    </source>
</evidence>
<evidence type="ECO:0000256" key="10">
    <source>
        <dbReference type="ARBA" id="ARBA00023065"/>
    </source>
</evidence>
<dbReference type="SFLD" id="SFLDS00052">
    <property type="entry name" value="Ferric_Reductase_Domain"/>
    <property type="match status" value="1"/>
</dbReference>
<feature type="transmembrane region" description="Helical" evidence="14">
    <location>
        <begin position="336"/>
        <end position="356"/>
    </location>
</feature>
<keyword evidence="6 14" id="KW-0812">Transmembrane</keyword>
<comment type="caution">
    <text evidence="17">The sequence shown here is derived from an EMBL/GenBank/DDBJ whole genome shotgun (WGS) entry which is preliminary data.</text>
</comment>
<keyword evidence="10" id="KW-0406">Ion transport</keyword>
<evidence type="ECO:0000256" key="8">
    <source>
        <dbReference type="ARBA" id="ARBA00022989"/>
    </source>
</evidence>
<feature type="domain" description="FAD-binding FR-type" evidence="16">
    <location>
        <begin position="408"/>
        <end position="541"/>
    </location>
</feature>
<reference evidence="17" key="2">
    <citation type="submission" date="2023-06" db="EMBL/GenBank/DDBJ databases">
        <authorList>
            <person name="Kobayashi Y."/>
            <person name="Kayamori A."/>
            <person name="Aoki K."/>
            <person name="Shiwa Y."/>
            <person name="Fujita N."/>
            <person name="Sugita T."/>
            <person name="Iwasaki W."/>
            <person name="Tanaka N."/>
            <person name="Takashima M."/>
        </authorList>
    </citation>
    <scope>NUCLEOTIDE SEQUENCE</scope>
    <source>
        <strain evidence="17">HIS016</strain>
    </source>
</reference>